<name>A0ACB5TXM6_AMBMO</name>
<protein>
    <submittedName>
        <fullName evidence="1">Unnamed protein product</fullName>
    </submittedName>
</protein>
<accession>A0ACB5TXM6</accession>
<organism evidence="1 2">
    <name type="scientific">Ambrosiozyma monospora</name>
    <name type="common">Yeast</name>
    <name type="synonym">Endomycopsis monosporus</name>
    <dbReference type="NCBI Taxonomy" id="43982"/>
    <lineage>
        <taxon>Eukaryota</taxon>
        <taxon>Fungi</taxon>
        <taxon>Dikarya</taxon>
        <taxon>Ascomycota</taxon>
        <taxon>Saccharomycotina</taxon>
        <taxon>Pichiomycetes</taxon>
        <taxon>Pichiales</taxon>
        <taxon>Pichiaceae</taxon>
        <taxon>Ambrosiozyma</taxon>
    </lineage>
</organism>
<dbReference type="Proteomes" id="UP001165064">
    <property type="component" value="Unassembled WGS sequence"/>
</dbReference>
<keyword evidence="2" id="KW-1185">Reference proteome</keyword>
<comment type="caution">
    <text evidence="1">The sequence shown here is derived from an EMBL/GenBank/DDBJ whole genome shotgun (WGS) entry which is preliminary data.</text>
</comment>
<sequence length="305" mass="35474">MWSIRTLILISICLHKIVLAFLIPSTFRVARDYYGDPYQKAFILGCVSSLQVLISWILNISIFKIKDKIHHIYTIFYTFASFVLTTVFTIKTIIGRNDTTMESTVVYDTSGFSYDYEPKSIPSELAWLIWFTIALTVFIFIANCCTFLAFAQRKLRKEDRHLEIHREKTSIRLCLIANVFLSIVILSLSGVILWGKYYSHYYPSYNRYYVITIVFAFIDIVMCVSGYWIKLLSFHITLSLLLPPFFGISVFKIVNEYRGSYRYILFITISVLVGIAEFVQLSLIVFSVKESRRQYHSAFNPLPNS</sequence>
<evidence type="ECO:0000313" key="2">
    <source>
        <dbReference type="Proteomes" id="UP001165064"/>
    </source>
</evidence>
<dbReference type="EMBL" id="BSXS01009596">
    <property type="protein sequence ID" value="GME95968.1"/>
    <property type="molecule type" value="Genomic_DNA"/>
</dbReference>
<reference evidence="1" key="1">
    <citation type="submission" date="2023-04" db="EMBL/GenBank/DDBJ databases">
        <title>Ambrosiozyma monospora NBRC 10751.</title>
        <authorList>
            <person name="Ichikawa N."/>
            <person name="Sato H."/>
            <person name="Tonouchi N."/>
        </authorList>
    </citation>
    <scope>NUCLEOTIDE SEQUENCE</scope>
    <source>
        <strain evidence="1">NBRC 10751</strain>
    </source>
</reference>
<proteinExistence type="predicted"/>
<evidence type="ECO:0000313" key="1">
    <source>
        <dbReference type="EMBL" id="GME95968.1"/>
    </source>
</evidence>
<gene>
    <name evidence="1" type="ORF">Amon02_000986400</name>
</gene>